<dbReference type="AlphaFoldDB" id="A0AAV6W1B9"/>
<name>A0AAV6W1B9_9LAMI</name>
<accession>A0AAV6W1B9</accession>
<evidence type="ECO:0000313" key="3">
    <source>
        <dbReference type="Proteomes" id="UP000826271"/>
    </source>
</evidence>
<feature type="region of interest" description="Disordered" evidence="1">
    <location>
        <begin position="186"/>
        <end position="205"/>
    </location>
</feature>
<dbReference type="PROSITE" id="PS51257">
    <property type="entry name" value="PROKAR_LIPOPROTEIN"/>
    <property type="match status" value="1"/>
</dbReference>
<gene>
    <name evidence="2" type="ORF">BUALT_Bualt19G0023700</name>
</gene>
<reference evidence="2" key="1">
    <citation type="submission" date="2019-10" db="EMBL/GenBank/DDBJ databases">
        <authorList>
            <person name="Zhang R."/>
            <person name="Pan Y."/>
            <person name="Wang J."/>
            <person name="Ma R."/>
            <person name="Yu S."/>
        </authorList>
    </citation>
    <scope>NUCLEOTIDE SEQUENCE</scope>
    <source>
        <strain evidence="2">LA-IB0</strain>
        <tissue evidence="2">Leaf</tissue>
    </source>
</reference>
<keyword evidence="3" id="KW-1185">Reference proteome</keyword>
<sequence length="205" mass="22585">MGDVRSGQASGALTACASGTKRVASRGSYLSRIAKLFIWDVPHDVKMFSTKFENIRSPFGYQDQGWTVGCHPCARKRIGRRAEGRKLGDCEKCYYGMFPYVFGLQGQYLNDAISVEAESRRFNAATLEVPSASADVLSNASAQCLNEGEFFRSLAKKPTTRFDNLLAIAKKYVNMEEVTKMKDVGTGITKKEKKGTSPAARRTPS</sequence>
<evidence type="ECO:0000256" key="1">
    <source>
        <dbReference type="SAM" id="MobiDB-lite"/>
    </source>
</evidence>
<evidence type="ECO:0000313" key="2">
    <source>
        <dbReference type="EMBL" id="KAG8363449.1"/>
    </source>
</evidence>
<proteinExistence type="predicted"/>
<dbReference type="EMBL" id="WHWC01000019">
    <property type="protein sequence ID" value="KAG8363449.1"/>
    <property type="molecule type" value="Genomic_DNA"/>
</dbReference>
<comment type="caution">
    <text evidence="2">The sequence shown here is derived from an EMBL/GenBank/DDBJ whole genome shotgun (WGS) entry which is preliminary data.</text>
</comment>
<organism evidence="2 3">
    <name type="scientific">Buddleja alternifolia</name>
    <dbReference type="NCBI Taxonomy" id="168488"/>
    <lineage>
        <taxon>Eukaryota</taxon>
        <taxon>Viridiplantae</taxon>
        <taxon>Streptophyta</taxon>
        <taxon>Embryophyta</taxon>
        <taxon>Tracheophyta</taxon>
        <taxon>Spermatophyta</taxon>
        <taxon>Magnoliopsida</taxon>
        <taxon>eudicotyledons</taxon>
        <taxon>Gunneridae</taxon>
        <taxon>Pentapetalae</taxon>
        <taxon>asterids</taxon>
        <taxon>lamiids</taxon>
        <taxon>Lamiales</taxon>
        <taxon>Scrophulariaceae</taxon>
        <taxon>Buddlejeae</taxon>
        <taxon>Buddleja</taxon>
    </lineage>
</organism>
<dbReference type="Proteomes" id="UP000826271">
    <property type="component" value="Unassembled WGS sequence"/>
</dbReference>
<protein>
    <submittedName>
        <fullName evidence="2">Uncharacterized protein</fullName>
    </submittedName>
</protein>